<keyword evidence="1" id="KW-0732">Signal</keyword>
<feature type="chain" id="PRO_5045439979" description="Hypersensitive response-inducing protein" evidence="1">
    <location>
        <begin position="18"/>
        <end position="144"/>
    </location>
</feature>
<proteinExistence type="predicted"/>
<protein>
    <recommendedName>
        <fullName evidence="4">Hypersensitive response-inducing protein</fullName>
    </recommendedName>
</protein>
<evidence type="ECO:0000256" key="1">
    <source>
        <dbReference type="SAM" id="SignalP"/>
    </source>
</evidence>
<accession>A0ABR3WDB9</accession>
<gene>
    <name evidence="2" type="ORF">Daus18300_009795</name>
</gene>
<organism evidence="2 3">
    <name type="scientific">Diaporthe australafricana</name>
    <dbReference type="NCBI Taxonomy" id="127596"/>
    <lineage>
        <taxon>Eukaryota</taxon>
        <taxon>Fungi</taxon>
        <taxon>Dikarya</taxon>
        <taxon>Ascomycota</taxon>
        <taxon>Pezizomycotina</taxon>
        <taxon>Sordariomycetes</taxon>
        <taxon>Sordariomycetidae</taxon>
        <taxon>Diaporthales</taxon>
        <taxon>Diaporthaceae</taxon>
        <taxon>Diaporthe</taxon>
    </lineage>
</organism>
<reference evidence="2 3" key="1">
    <citation type="journal article" date="2024" name="IMA Fungus">
        <title>IMA Genome - F19 : A genome assembly and annotation guide to empower mycologists, including annotated draft genome sequences of Ceratocystis pirilliformis, Diaporthe australafricana, Fusarium ophioides, Paecilomyces lecythidis, and Sporothrix stenoceras.</title>
        <authorList>
            <person name="Aylward J."/>
            <person name="Wilson A.M."/>
            <person name="Visagie C.M."/>
            <person name="Spraker J."/>
            <person name="Barnes I."/>
            <person name="Buitendag C."/>
            <person name="Ceriani C."/>
            <person name="Del Mar Angel L."/>
            <person name="du Plessis D."/>
            <person name="Fuchs T."/>
            <person name="Gasser K."/>
            <person name="Kramer D."/>
            <person name="Li W."/>
            <person name="Munsamy K."/>
            <person name="Piso A."/>
            <person name="Price J.L."/>
            <person name="Sonnekus B."/>
            <person name="Thomas C."/>
            <person name="van der Nest A."/>
            <person name="van Dijk A."/>
            <person name="van Heerden A."/>
            <person name="van Vuuren N."/>
            <person name="Yilmaz N."/>
            <person name="Duong T.A."/>
            <person name="van der Merwe N.A."/>
            <person name="Wingfield M.J."/>
            <person name="Wingfield B.D."/>
        </authorList>
    </citation>
    <scope>NUCLEOTIDE SEQUENCE [LARGE SCALE GENOMIC DNA]</scope>
    <source>
        <strain evidence="2 3">CMW 18300</strain>
    </source>
</reference>
<dbReference type="Proteomes" id="UP001583177">
    <property type="component" value="Unassembled WGS sequence"/>
</dbReference>
<comment type="caution">
    <text evidence="2">The sequence shown here is derived from an EMBL/GenBank/DDBJ whole genome shotgun (WGS) entry which is preliminary data.</text>
</comment>
<name>A0ABR3WDB9_9PEZI</name>
<evidence type="ECO:0008006" key="4">
    <source>
        <dbReference type="Google" id="ProtNLM"/>
    </source>
</evidence>
<sequence length="144" mass="15525">MKFSVATSAFLLALASATPIKTRTIAQEFDVSEFSAGCIPHGTLCSFSFNVATNQMPYQTNCNASFTVAYNLPNVDFTACADPSIVWAFRGIPDATTSNYTLTLLDADQSLAAVKIWDIADFPVINAGSTVYQQYSGPARFVVQ</sequence>
<keyword evidence="3" id="KW-1185">Reference proteome</keyword>
<dbReference type="EMBL" id="JAWRVE010000102">
    <property type="protein sequence ID" value="KAL1858925.1"/>
    <property type="molecule type" value="Genomic_DNA"/>
</dbReference>
<evidence type="ECO:0000313" key="3">
    <source>
        <dbReference type="Proteomes" id="UP001583177"/>
    </source>
</evidence>
<evidence type="ECO:0000313" key="2">
    <source>
        <dbReference type="EMBL" id="KAL1858925.1"/>
    </source>
</evidence>
<feature type="signal peptide" evidence="1">
    <location>
        <begin position="1"/>
        <end position="17"/>
    </location>
</feature>